<dbReference type="RefSeq" id="WP_094787137.1">
    <property type="nucleotide sequence ID" value="NZ_JAEVHG010000005.1"/>
</dbReference>
<dbReference type="EMBL" id="NDXW01000001">
    <property type="protein sequence ID" value="RDH43903.1"/>
    <property type="molecule type" value="Genomic_DNA"/>
</dbReference>
<evidence type="ECO:0000313" key="3">
    <source>
        <dbReference type="Proteomes" id="UP000257039"/>
    </source>
</evidence>
<reference evidence="2 3" key="1">
    <citation type="submission" date="2017-04" db="EMBL/GenBank/DDBJ databases">
        <title>Draft genome sequence of Zooshikella ganghwensis VG4 isolated from Red Sea sediments.</title>
        <authorList>
            <person name="Rehman Z."/>
            <person name="Alam I."/>
            <person name="Kamau A."/>
            <person name="Bajic V."/>
            <person name="Leiknes T."/>
        </authorList>
    </citation>
    <scope>NUCLEOTIDE SEQUENCE [LARGE SCALE GENOMIC DNA]</scope>
    <source>
        <strain evidence="2 3">VG4</strain>
    </source>
</reference>
<protein>
    <submittedName>
        <fullName evidence="2">N-acetyltransferase</fullName>
    </submittedName>
</protein>
<dbReference type="AlphaFoldDB" id="A0A4P9VKW4"/>
<dbReference type="SUPFAM" id="SSF55729">
    <property type="entry name" value="Acyl-CoA N-acyltransferases (Nat)"/>
    <property type="match status" value="1"/>
</dbReference>
<sequence>MEIPIIETSRLRLRGWSLADADAFAMLNANADFAKYIGAGQPINKAESWRVLALLAGHWVLKGFGLWVVEDKKTSNFLGRVGIWEPEGWPGIEVGWGISPDYWGKGYATEAALAAIEWGFTYLDTPELISLIHPENKASKSVALKVGEVYSHSQTVMGKQCDIFKLTKTQYLQNKKN</sequence>
<dbReference type="PANTHER" id="PTHR43792">
    <property type="entry name" value="GNAT FAMILY, PUTATIVE (AFU_ORTHOLOGUE AFUA_3G00765)-RELATED-RELATED"/>
    <property type="match status" value="1"/>
</dbReference>
<gene>
    <name evidence="2" type="ORF">B9G39_10860</name>
</gene>
<dbReference type="Proteomes" id="UP000257039">
    <property type="component" value="Unassembled WGS sequence"/>
</dbReference>
<dbReference type="PROSITE" id="PS51186">
    <property type="entry name" value="GNAT"/>
    <property type="match status" value="1"/>
</dbReference>
<evidence type="ECO:0000313" key="2">
    <source>
        <dbReference type="EMBL" id="RDH43903.1"/>
    </source>
</evidence>
<comment type="caution">
    <text evidence="2">The sequence shown here is derived from an EMBL/GenBank/DDBJ whole genome shotgun (WGS) entry which is preliminary data.</text>
</comment>
<dbReference type="InterPro" id="IPR016181">
    <property type="entry name" value="Acyl_CoA_acyltransferase"/>
</dbReference>
<keyword evidence="3" id="KW-1185">Reference proteome</keyword>
<name>A0A4P9VKW4_9GAMM</name>
<dbReference type="InterPro" id="IPR051531">
    <property type="entry name" value="N-acetyltransferase"/>
</dbReference>
<dbReference type="Pfam" id="PF13302">
    <property type="entry name" value="Acetyltransf_3"/>
    <property type="match status" value="1"/>
</dbReference>
<feature type="domain" description="N-acetyltransferase" evidence="1">
    <location>
        <begin position="11"/>
        <end position="162"/>
    </location>
</feature>
<keyword evidence="2" id="KW-0808">Transferase</keyword>
<evidence type="ECO:0000259" key="1">
    <source>
        <dbReference type="PROSITE" id="PS51186"/>
    </source>
</evidence>
<dbReference type="InterPro" id="IPR000182">
    <property type="entry name" value="GNAT_dom"/>
</dbReference>
<dbReference type="Gene3D" id="3.40.630.30">
    <property type="match status" value="1"/>
</dbReference>
<proteinExistence type="predicted"/>
<dbReference type="PANTHER" id="PTHR43792:SF1">
    <property type="entry name" value="N-ACETYLTRANSFERASE DOMAIN-CONTAINING PROTEIN"/>
    <property type="match status" value="1"/>
</dbReference>
<dbReference type="GO" id="GO:0016747">
    <property type="term" value="F:acyltransferase activity, transferring groups other than amino-acyl groups"/>
    <property type="evidence" value="ECO:0007669"/>
    <property type="project" value="InterPro"/>
</dbReference>
<organism evidence="2 3">
    <name type="scientific">Zooshikella ganghwensis</name>
    <dbReference type="NCBI Taxonomy" id="202772"/>
    <lineage>
        <taxon>Bacteria</taxon>
        <taxon>Pseudomonadati</taxon>
        <taxon>Pseudomonadota</taxon>
        <taxon>Gammaproteobacteria</taxon>
        <taxon>Oceanospirillales</taxon>
        <taxon>Zooshikellaceae</taxon>
        <taxon>Zooshikella</taxon>
    </lineage>
</organism>
<accession>A0A4P9VKW4</accession>